<protein>
    <recommendedName>
        <fullName evidence="9">Lycopene cyclase domain-containing protein</fullName>
    </recommendedName>
</protein>
<accession>A0ABQ6JN59</accession>
<keyword evidence="4" id="KW-0125">Carotenoid biosynthesis</keyword>
<comment type="subcellular location">
    <subcellularLocation>
        <location evidence="1">Membrane</location>
        <topology evidence="1">Multi-pass membrane protein</topology>
    </subcellularLocation>
</comment>
<name>A0ABQ6JN59_9MICO</name>
<evidence type="ECO:0000256" key="2">
    <source>
        <dbReference type="ARBA" id="ARBA00004829"/>
    </source>
</evidence>
<keyword evidence="3 8" id="KW-0812">Transmembrane</keyword>
<dbReference type="RefSeq" id="WP_284296755.1">
    <property type="nucleotide sequence ID" value="NZ_BSVA01000001.1"/>
</dbReference>
<dbReference type="Pfam" id="PF18916">
    <property type="entry name" value="Lycopene_cyc"/>
    <property type="match status" value="1"/>
</dbReference>
<evidence type="ECO:0000259" key="9">
    <source>
        <dbReference type="Pfam" id="PF18916"/>
    </source>
</evidence>
<reference evidence="10" key="1">
    <citation type="journal article" date="2014" name="Int. J. Syst. Evol. Microbiol.">
        <title>Complete genome of a new Firmicutes species belonging to the dominant human colonic microbiota ('Ruminococcus bicirculans') reveals two chromosomes and a selective capacity to utilize plant glucans.</title>
        <authorList>
            <consortium name="NISC Comparative Sequencing Program"/>
            <person name="Wegmann U."/>
            <person name="Louis P."/>
            <person name="Goesmann A."/>
            <person name="Henrissat B."/>
            <person name="Duncan S.H."/>
            <person name="Flint H.J."/>
        </authorList>
    </citation>
    <scope>NUCLEOTIDE SEQUENCE</scope>
    <source>
        <strain evidence="10">NBRC 108755</strain>
    </source>
</reference>
<evidence type="ECO:0000256" key="5">
    <source>
        <dbReference type="ARBA" id="ARBA00022989"/>
    </source>
</evidence>
<evidence type="ECO:0000256" key="6">
    <source>
        <dbReference type="ARBA" id="ARBA00023136"/>
    </source>
</evidence>
<feature type="domain" description="Lycopene cyclase" evidence="9">
    <location>
        <begin position="3"/>
        <end position="90"/>
    </location>
</feature>
<evidence type="ECO:0000256" key="3">
    <source>
        <dbReference type="ARBA" id="ARBA00022692"/>
    </source>
</evidence>
<dbReference type="Proteomes" id="UP001157069">
    <property type="component" value="Unassembled WGS sequence"/>
</dbReference>
<dbReference type="NCBIfam" id="TIGR03462">
    <property type="entry name" value="CarR_dom_SF"/>
    <property type="match status" value="1"/>
</dbReference>
<gene>
    <name evidence="10" type="ORF">GCM10025869_00120</name>
    <name evidence="11" type="ORF">GCM10025869_36540</name>
</gene>
<evidence type="ECO:0000256" key="7">
    <source>
        <dbReference type="ARBA" id="ARBA00023235"/>
    </source>
</evidence>
<organism evidence="10 12">
    <name type="scientific">Homoserinibacter gongjuensis</name>
    <dbReference type="NCBI Taxonomy" id="1162968"/>
    <lineage>
        <taxon>Bacteria</taxon>
        <taxon>Bacillati</taxon>
        <taxon>Actinomycetota</taxon>
        <taxon>Actinomycetes</taxon>
        <taxon>Micrococcales</taxon>
        <taxon>Microbacteriaceae</taxon>
        <taxon>Homoserinibacter</taxon>
    </lineage>
</organism>
<evidence type="ECO:0000313" key="10">
    <source>
        <dbReference type="EMBL" id="GMA89483.1"/>
    </source>
</evidence>
<evidence type="ECO:0000313" key="11">
    <source>
        <dbReference type="EMBL" id="GMA93125.1"/>
    </source>
</evidence>
<keyword evidence="12" id="KW-1185">Reference proteome</keyword>
<comment type="pathway">
    <text evidence="2">Carotenoid biosynthesis.</text>
</comment>
<proteinExistence type="predicted"/>
<keyword evidence="7" id="KW-0413">Isomerase</keyword>
<evidence type="ECO:0000256" key="1">
    <source>
        <dbReference type="ARBA" id="ARBA00004141"/>
    </source>
</evidence>
<dbReference type="EMBL" id="BSVA01000001">
    <property type="protein sequence ID" value="GMA89483.1"/>
    <property type="molecule type" value="Genomic_DNA"/>
</dbReference>
<sequence length="107" mass="11224">MSYLLLVAGLLAIAIVLRVAGAAAARRRGEGIPTLPTVLAGVVLVALTLVFDNIMIAAGLFAYADAHISGLRIGLVPIEDLSYPLALAIALPGVWQLIPRGRRRDEA</sequence>
<reference evidence="10" key="3">
    <citation type="submission" date="2023-02" db="EMBL/GenBank/DDBJ databases">
        <authorList>
            <person name="Sun Q."/>
            <person name="Mori K."/>
        </authorList>
    </citation>
    <scope>NUCLEOTIDE SEQUENCE</scope>
    <source>
        <strain evidence="10">NBRC 108755</strain>
    </source>
</reference>
<dbReference type="InterPro" id="IPR017825">
    <property type="entry name" value="Lycopene_cyclase_dom"/>
</dbReference>
<keyword evidence="6 8" id="KW-0472">Membrane</keyword>
<reference evidence="12" key="2">
    <citation type="journal article" date="2019" name="Int. J. Syst. Evol. Microbiol.">
        <title>The Global Catalogue of Microorganisms (GCM) 10K type strain sequencing project: providing services to taxonomists for standard genome sequencing and annotation.</title>
        <authorList>
            <consortium name="The Broad Institute Genomics Platform"/>
            <consortium name="The Broad Institute Genome Sequencing Center for Infectious Disease"/>
            <person name="Wu L."/>
            <person name="Ma J."/>
        </authorList>
    </citation>
    <scope>NUCLEOTIDE SEQUENCE [LARGE SCALE GENOMIC DNA]</scope>
    <source>
        <strain evidence="12">NBRC 108755</strain>
    </source>
</reference>
<keyword evidence="5 8" id="KW-1133">Transmembrane helix</keyword>
<dbReference type="EMBL" id="BSVA01000001">
    <property type="protein sequence ID" value="GMA93125.1"/>
    <property type="molecule type" value="Genomic_DNA"/>
</dbReference>
<comment type="caution">
    <text evidence="10">The sequence shown here is derived from an EMBL/GenBank/DDBJ whole genome shotgun (WGS) entry which is preliminary data.</text>
</comment>
<feature type="transmembrane region" description="Helical" evidence="8">
    <location>
        <begin position="38"/>
        <end position="63"/>
    </location>
</feature>
<evidence type="ECO:0000313" key="12">
    <source>
        <dbReference type="Proteomes" id="UP001157069"/>
    </source>
</evidence>
<evidence type="ECO:0000256" key="8">
    <source>
        <dbReference type="SAM" id="Phobius"/>
    </source>
</evidence>
<evidence type="ECO:0000256" key="4">
    <source>
        <dbReference type="ARBA" id="ARBA00022746"/>
    </source>
</evidence>